<organism evidence="2 3">
    <name type="scientific">Sucra jujuba nucleopolyhedrovirus</name>
    <dbReference type="NCBI Taxonomy" id="1563660"/>
    <lineage>
        <taxon>Viruses</taxon>
        <taxon>Viruses incertae sedis</taxon>
        <taxon>Naldaviricetes</taxon>
        <taxon>Lefavirales</taxon>
        <taxon>Baculoviridae</taxon>
        <taxon>Alphabaculovirus</taxon>
        <taxon>Alphabaculovirus sujujubae</taxon>
    </lineage>
</organism>
<dbReference type="Pfam" id="PF05847">
    <property type="entry name" value="Baculo_LEF-3"/>
    <property type="match status" value="1"/>
</dbReference>
<dbReference type="GO" id="GO:0006355">
    <property type="term" value="P:regulation of DNA-templated transcription"/>
    <property type="evidence" value="ECO:0007669"/>
    <property type="project" value="InterPro"/>
</dbReference>
<protein>
    <submittedName>
        <fullName evidence="2">Lef-3</fullName>
    </submittedName>
</protein>
<accession>A0A097P8Z2</accession>
<evidence type="ECO:0000313" key="2">
    <source>
        <dbReference type="EMBL" id="AIU41300.1"/>
    </source>
</evidence>
<feature type="compositionally biased region" description="Polar residues" evidence="1">
    <location>
        <begin position="70"/>
        <end position="79"/>
    </location>
</feature>
<dbReference type="KEGG" id="vg:26382516"/>
<dbReference type="GeneID" id="26382516"/>
<dbReference type="OrthoDB" id="5804at10239"/>
<feature type="region of interest" description="Disordered" evidence="1">
    <location>
        <begin position="53"/>
        <end position="79"/>
    </location>
</feature>
<proteinExistence type="predicted"/>
<evidence type="ECO:0000313" key="3">
    <source>
        <dbReference type="Proteomes" id="UP000201917"/>
    </source>
</evidence>
<reference evidence="2 3" key="1">
    <citation type="journal article" date="2014" name="PLoS ONE">
        <title>Genomic Sequencing and Analysis of Sucra jujuba Nucleopolyhedrovirus.</title>
        <authorList>
            <person name="Liu X."/>
            <person name="Yin F."/>
            <person name="Zhu Z."/>
            <person name="Hou D."/>
            <person name="Wang J."/>
            <person name="Zhang L."/>
            <person name="Wang M."/>
            <person name="Wang H."/>
            <person name="Hu Z."/>
            <person name="Deng F."/>
        </authorList>
    </citation>
    <scope>NUCLEOTIDE SEQUENCE [LARGE SCALE GENOMIC DNA]</scope>
    <source>
        <strain evidence="2">473</strain>
    </source>
</reference>
<dbReference type="RefSeq" id="YP_009186752.1">
    <property type="nucleotide sequence ID" value="NC_028636.1"/>
</dbReference>
<keyword evidence="3" id="KW-1185">Reference proteome</keyword>
<dbReference type="GO" id="GO:0003677">
    <property type="term" value="F:DNA binding"/>
    <property type="evidence" value="ECO:0007669"/>
    <property type="project" value="InterPro"/>
</dbReference>
<dbReference type="Proteomes" id="UP000201917">
    <property type="component" value="Segment"/>
</dbReference>
<dbReference type="EMBL" id="KJ676450">
    <property type="protein sequence ID" value="AIU41300.1"/>
    <property type="molecule type" value="Genomic_DNA"/>
</dbReference>
<name>A0A097P8Z2_9ABAC</name>
<dbReference type="InterPro" id="IPR008415">
    <property type="entry name" value="Baculo_LEF-3"/>
</dbReference>
<sequence length="417" mass="48391">MSFYAASNLNNAQQLSETDIFESEIEETGAENIERIQKFIKRKNDDCDVSQSVLAPKRNKNPETEKRLSCASTSSNESGVTTGVVKKNFKNIKSVELISKYIVSLNKITHYLFKFYDGQKNFQYYGNGEQFSKMKLNAYYDLSLTFQDKKIWIEEYHVCQNKNKTVAVKNALQETDFYSNDTVSVYAKFKFGFKTSDGIYKTVYHLLMENNDTVRAEMHEIECTSDFSKLQKVFYDKKIDNENELLKIFVDMQNNMYRLNRIKLNISNKNSKSLSIQSETTIEQIDVSEFEVDGSNEIRNLTRFNNKRIFSGDVKSVVATIAGNESKTRLMLTYELFDSNEESITACLFDNSYENSSKKSTVDFEGLEVVFNQMTDLIENDIQKLYVYVLYDLEKRMYTLLGATRFDIESNQYDSIL</sequence>
<evidence type="ECO:0000256" key="1">
    <source>
        <dbReference type="SAM" id="MobiDB-lite"/>
    </source>
</evidence>